<evidence type="ECO:0000256" key="6">
    <source>
        <dbReference type="SAM" id="Coils"/>
    </source>
</evidence>
<dbReference type="PANTHER" id="PTHR23319">
    <property type="entry name" value="GRAM DOMAIN CONTAINING 1B, ISOFORM E"/>
    <property type="match status" value="1"/>
</dbReference>
<evidence type="ECO:0000256" key="5">
    <source>
        <dbReference type="ARBA" id="ARBA00023136"/>
    </source>
</evidence>
<feature type="compositionally biased region" description="Polar residues" evidence="7">
    <location>
        <begin position="204"/>
        <end position="214"/>
    </location>
</feature>
<dbReference type="Pfam" id="PF16016">
    <property type="entry name" value="VASt"/>
    <property type="match status" value="1"/>
</dbReference>
<gene>
    <name evidence="9" type="ORF">AAF712_003494</name>
</gene>
<organism evidence="9 10">
    <name type="scientific">Marasmius tenuissimus</name>
    <dbReference type="NCBI Taxonomy" id="585030"/>
    <lineage>
        <taxon>Eukaryota</taxon>
        <taxon>Fungi</taxon>
        <taxon>Dikarya</taxon>
        <taxon>Basidiomycota</taxon>
        <taxon>Agaricomycotina</taxon>
        <taxon>Agaricomycetes</taxon>
        <taxon>Agaricomycetidae</taxon>
        <taxon>Agaricales</taxon>
        <taxon>Marasmiineae</taxon>
        <taxon>Marasmiaceae</taxon>
        <taxon>Marasmius</taxon>
    </lineage>
</organism>
<feature type="region of interest" description="Disordered" evidence="7">
    <location>
        <begin position="917"/>
        <end position="947"/>
    </location>
</feature>
<feature type="compositionally biased region" description="Low complexity" evidence="7">
    <location>
        <begin position="256"/>
        <end position="266"/>
    </location>
</feature>
<feature type="compositionally biased region" description="Low complexity" evidence="7">
    <location>
        <begin position="104"/>
        <end position="113"/>
    </location>
</feature>
<evidence type="ECO:0000256" key="3">
    <source>
        <dbReference type="ARBA" id="ARBA00022692"/>
    </source>
</evidence>
<protein>
    <recommendedName>
        <fullName evidence="8">VASt domain-containing protein</fullName>
    </recommendedName>
</protein>
<evidence type="ECO:0000256" key="1">
    <source>
        <dbReference type="ARBA" id="ARBA00004167"/>
    </source>
</evidence>
<evidence type="ECO:0000256" key="4">
    <source>
        <dbReference type="ARBA" id="ARBA00022989"/>
    </source>
</evidence>
<evidence type="ECO:0000259" key="8">
    <source>
        <dbReference type="PROSITE" id="PS51778"/>
    </source>
</evidence>
<dbReference type="Pfam" id="PF02893">
    <property type="entry name" value="GRAM"/>
    <property type="match status" value="1"/>
</dbReference>
<dbReference type="EMBL" id="JBBXMP010000012">
    <property type="protein sequence ID" value="KAL0069461.1"/>
    <property type="molecule type" value="Genomic_DNA"/>
</dbReference>
<dbReference type="InterPro" id="IPR031968">
    <property type="entry name" value="VASt"/>
</dbReference>
<name>A0ABR3A6D7_9AGAR</name>
<keyword evidence="4" id="KW-1133">Transmembrane helix</keyword>
<evidence type="ECO:0000256" key="7">
    <source>
        <dbReference type="SAM" id="MobiDB-lite"/>
    </source>
</evidence>
<comment type="subcellular location">
    <subcellularLocation>
        <location evidence="1">Membrane</location>
        <topology evidence="1">Single-pass membrane protein</topology>
    </subcellularLocation>
</comment>
<dbReference type="PROSITE" id="PS51778">
    <property type="entry name" value="VAST"/>
    <property type="match status" value="1"/>
</dbReference>
<feature type="compositionally biased region" description="Low complexity" evidence="7">
    <location>
        <begin position="72"/>
        <end position="90"/>
    </location>
</feature>
<dbReference type="Proteomes" id="UP001437256">
    <property type="component" value="Unassembled WGS sequence"/>
</dbReference>
<feature type="region of interest" description="Disordered" evidence="7">
    <location>
        <begin position="1041"/>
        <end position="1065"/>
    </location>
</feature>
<keyword evidence="10" id="KW-1185">Reference proteome</keyword>
<feature type="region of interest" description="Disordered" evidence="7">
    <location>
        <begin position="1"/>
        <end position="533"/>
    </location>
</feature>
<feature type="compositionally biased region" description="Polar residues" evidence="7">
    <location>
        <begin position="373"/>
        <end position="389"/>
    </location>
</feature>
<keyword evidence="5" id="KW-0472">Membrane</keyword>
<feature type="compositionally biased region" description="Low complexity" evidence="7">
    <location>
        <begin position="501"/>
        <end position="514"/>
    </location>
</feature>
<comment type="similarity">
    <text evidence="2">Belongs to the YSP2 family.</text>
</comment>
<dbReference type="SMART" id="SM00568">
    <property type="entry name" value="GRAM"/>
    <property type="match status" value="1"/>
</dbReference>
<dbReference type="InterPro" id="IPR004182">
    <property type="entry name" value="GRAM"/>
</dbReference>
<dbReference type="CDD" id="cd13220">
    <property type="entry name" value="PH-GRAM_GRAMDC"/>
    <property type="match status" value="1"/>
</dbReference>
<proteinExistence type="inferred from homology"/>
<feature type="region of interest" description="Disordered" evidence="7">
    <location>
        <begin position="687"/>
        <end position="712"/>
    </location>
</feature>
<feature type="compositionally biased region" description="Low complexity" evidence="7">
    <location>
        <begin position="352"/>
        <end position="365"/>
    </location>
</feature>
<reference evidence="9 10" key="1">
    <citation type="submission" date="2024-05" db="EMBL/GenBank/DDBJ databases">
        <title>A draft genome resource for the thread blight pathogen Marasmius tenuissimus strain MS-2.</title>
        <authorList>
            <person name="Yulfo-Soto G.E."/>
            <person name="Baruah I.K."/>
            <person name="Amoako-Attah I."/>
            <person name="Bukari Y."/>
            <person name="Meinhardt L.W."/>
            <person name="Bailey B.A."/>
            <person name="Cohen S.P."/>
        </authorList>
    </citation>
    <scope>NUCLEOTIDE SEQUENCE [LARGE SCALE GENOMIC DNA]</scope>
    <source>
        <strain evidence="9 10">MS-2</strain>
    </source>
</reference>
<feature type="compositionally biased region" description="Polar residues" evidence="7">
    <location>
        <begin position="159"/>
        <end position="178"/>
    </location>
</feature>
<feature type="compositionally biased region" description="Polar residues" evidence="7">
    <location>
        <begin position="310"/>
        <end position="319"/>
    </location>
</feature>
<feature type="coiled-coil region" evidence="6">
    <location>
        <begin position="1106"/>
        <end position="1133"/>
    </location>
</feature>
<feature type="compositionally biased region" description="Low complexity" evidence="7">
    <location>
        <begin position="183"/>
        <end position="200"/>
    </location>
</feature>
<feature type="compositionally biased region" description="Basic residues" evidence="7">
    <location>
        <begin position="415"/>
        <end position="424"/>
    </location>
</feature>
<feature type="domain" description="VASt" evidence="8">
    <location>
        <begin position="725"/>
        <end position="898"/>
    </location>
</feature>
<dbReference type="InterPro" id="IPR011993">
    <property type="entry name" value="PH-like_dom_sf"/>
</dbReference>
<evidence type="ECO:0000313" key="9">
    <source>
        <dbReference type="EMBL" id="KAL0069461.1"/>
    </source>
</evidence>
<feature type="compositionally biased region" description="Low complexity" evidence="7">
    <location>
        <begin position="390"/>
        <end position="401"/>
    </location>
</feature>
<feature type="compositionally biased region" description="Polar residues" evidence="7">
    <location>
        <begin position="224"/>
        <end position="239"/>
    </location>
</feature>
<keyword evidence="3" id="KW-0812">Transmembrane</keyword>
<comment type="caution">
    <text evidence="9">The sequence shown here is derived from an EMBL/GenBank/DDBJ whole genome shotgun (WGS) entry which is preliminary data.</text>
</comment>
<feature type="compositionally biased region" description="Gly residues" evidence="7">
    <location>
        <begin position="1045"/>
        <end position="1055"/>
    </location>
</feature>
<keyword evidence="6" id="KW-0175">Coiled coil</keyword>
<evidence type="ECO:0000313" key="10">
    <source>
        <dbReference type="Proteomes" id="UP001437256"/>
    </source>
</evidence>
<dbReference type="InterPro" id="IPR051482">
    <property type="entry name" value="Cholesterol_transport"/>
</dbReference>
<dbReference type="PANTHER" id="PTHR23319:SF4">
    <property type="entry name" value="GRAM DOMAIN CONTAINING 1B, ISOFORM E"/>
    <property type="match status" value="1"/>
</dbReference>
<sequence>MAPGFFSKLVKPGPSITVNGPQGRDRSFEQGAGSASTTSLNISSTPSRSRTVSVIDTPNGRASEFGQLGVGRNSRSPNSRSNTRVVSNSSKGENGGDRGYQSDSSANPSVHVVPPSPMVSDGSPIGGGITGLPDTRQNGTRDRSPGGVEGLPGSGSGSAANPPTQSSAPAVSNGTSGKKSNRSRPTTPASSTSPITTNAPLPQSPNSAAQTLQAPTDIKHKTSNRSLRSIFTGANTSPPAKNATAAHNPKVNSLDSTNSNTSSGGSHALVESPTAMETEFVFTTDGQGKEDVVTPKAGDVPASPHKRSKSTGTPSSPDAQQAPHRKEATVGVFGQSGRPGSGWRKPTSKPTGLAGAIAASGLAMANPGLTGVQGPQLSPPLQRQMNRQNSTSGISHTTSTTYVDEHAPPPPPNPPKRKKEKKRTSTISDPHTLPAPNLGDHDYYSGLESGSEDSDGEFDDDSEDEEILGRRRGRGRGGGGRSEGDVSAGGGGGGGGESRSRLGSGDSLPFAGAAGPVGAGGPGDAWGRGGGGGGGGQDWGVTGFAVASSRRNGEFHELFLGFLRISVPYRCRTFLDYGCALQREILIQGRLYISENHICFHANILGWITDLSIPIYEITALEKKMTAFVIPNAIQITTRRAKYSFASFLARDTTYDVIYNIWRLARPADTVEVSVAGKEIGEEGVGALGGNSETSVAQPGGGGGGTSAAAGPKKTTCGCLKEGKHFTETALDTVIPGTPDRIHNLLFASGFIKEFMSGEQKLTDIQMSDWTPTSPTAPQGLLARNMSYIKPLNAPVGPKSTKCEIRDEIVHCDFEDYVSTISTTRTPDVPSGSVFSVKTRTCVMWASVASSRVVVTTQVEWTGRSFIKGIIERSAIDGQKTQYTELDRAMRAYIKEHQSEFLPDGVDLAQATPAASQEVDAAAAATTTTEGGGDVPPTPKERERERNQRAFQWAWDTFDGAFNVAKTSAKGAIELIWDAWDQSETTTMLYFVIVGLVLSNVWTWFSVSSLNSGSVGKRELRELRELRRELRERDVGLLEVTTGRKGAGGGGGGAGGKEEDGEGEREKWIQGIVSALRDEMKHPTSTSTPTPPAAVEITDEEGKIVKERLEETVARLTKALDDIEEKARLVRQTLQQASLGSLD</sequence>
<feature type="compositionally biased region" description="Low complexity" evidence="7">
    <location>
        <begin position="42"/>
        <end position="55"/>
    </location>
</feature>
<dbReference type="Gene3D" id="2.30.29.30">
    <property type="entry name" value="Pleckstrin-homology domain (PH domain)/Phosphotyrosine-binding domain (PTB)"/>
    <property type="match status" value="1"/>
</dbReference>
<feature type="compositionally biased region" description="Gly residues" evidence="7">
    <location>
        <begin position="515"/>
        <end position="533"/>
    </location>
</feature>
<feature type="compositionally biased region" description="Gly residues" evidence="7">
    <location>
        <begin position="147"/>
        <end position="156"/>
    </location>
</feature>
<accession>A0ABR3A6D7</accession>
<evidence type="ECO:0000256" key="2">
    <source>
        <dbReference type="ARBA" id="ARBA00006582"/>
    </source>
</evidence>
<feature type="region of interest" description="Disordered" evidence="7">
    <location>
        <begin position="1080"/>
        <end position="1099"/>
    </location>
</feature>
<feature type="compositionally biased region" description="Gly residues" evidence="7">
    <location>
        <begin position="476"/>
        <end position="497"/>
    </location>
</feature>
<feature type="compositionally biased region" description="Acidic residues" evidence="7">
    <location>
        <begin position="450"/>
        <end position="466"/>
    </location>
</feature>